<evidence type="ECO:0000313" key="1">
    <source>
        <dbReference type="EMBL" id="KKL44923.1"/>
    </source>
</evidence>
<dbReference type="AlphaFoldDB" id="A0A0F9C6I0"/>
<organism evidence="1">
    <name type="scientific">marine sediment metagenome</name>
    <dbReference type="NCBI Taxonomy" id="412755"/>
    <lineage>
        <taxon>unclassified sequences</taxon>
        <taxon>metagenomes</taxon>
        <taxon>ecological metagenomes</taxon>
    </lineage>
</organism>
<comment type="caution">
    <text evidence="1">The sequence shown here is derived from an EMBL/GenBank/DDBJ whole genome shotgun (WGS) entry which is preliminary data.</text>
</comment>
<proteinExistence type="predicted"/>
<reference evidence="1" key="1">
    <citation type="journal article" date="2015" name="Nature">
        <title>Complex archaea that bridge the gap between prokaryotes and eukaryotes.</title>
        <authorList>
            <person name="Spang A."/>
            <person name="Saw J.H."/>
            <person name="Jorgensen S.L."/>
            <person name="Zaremba-Niedzwiedzka K."/>
            <person name="Martijn J."/>
            <person name="Lind A.E."/>
            <person name="van Eijk R."/>
            <person name="Schleper C."/>
            <person name="Guy L."/>
            <person name="Ettema T.J."/>
        </authorList>
    </citation>
    <scope>NUCLEOTIDE SEQUENCE</scope>
</reference>
<dbReference type="EMBL" id="LAZR01034575">
    <property type="protein sequence ID" value="KKL44923.1"/>
    <property type="molecule type" value="Genomic_DNA"/>
</dbReference>
<sequence>MGIRDWKFNGHAILEPTSGRWMPRRPLDVQGDNRPIYPGVRTFELRWQLASYADWAALQVNFDNIESSGENVVTLPAYPTETGSSYAFREYSGTTMSEPLIGPFFETYPSNVVLLIGNIPAS</sequence>
<gene>
    <name evidence="1" type="ORF">LCGC14_2360830</name>
</gene>
<accession>A0A0F9C6I0</accession>
<name>A0A0F9C6I0_9ZZZZ</name>
<protein>
    <submittedName>
        <fullName evidence="1">Uncharacterized protein</fullName>
    </submittedName>
</protein>